<dbReference type="Gene3D" id="1.10.150.240">
    <property type="entry name" value="Putative phosphatase, domain 2"/>
    <property type="match status" value="1"/>
</dbReference>
<dbReference type="EC" id="3.1.3.18" evidence="4"/>
<comment type="catalytic activity">
    <reaction evidence="1">
        <text>2-phosphoglycolate + H2O = glycolate + phosphate</text>
        <dbReference type="Rhea" id="RHEA:14369"/>
        <dbReference type="ChEBI" id="CHEBI:15377"/>
        <dbReference type="ChEBI" id="CHEBI:29805"/>
        <dbReference type="ChEBI" id="CHEBI:43474"/>
        <dbReference type="ChEBI" id="CHEBI:58033"/>
        <dbReference type="EC" id="3.1.3.18"/>
    </reaction>
</comment>
<dbReference type="CDD" id="cd01427">
    <property type="entry name" value="HAD_like"/>
    <property type="match status" value="1"/>
</dbReference>
<proteinExistence type="inferred from homology"/>
<dbReference type="InterPro" id="IPR023198">
    <property type="entry name" value="PGP-like_dom2"/>
</dbReference>
<gene>
    <name evidence="5" type="ORF">SAMN04487911_10145</name>
</gene>
<evidence type="ECO:0000256" key="3">
    <source>
        <dbReference type="ARBA" id="ARBA00006171"/>
    </source>
</evidence>
<name>A0A1M6A361_9FLAO</name>
<dbReference type="SFLD" id="SFLDG01129">
    <property type="entry name" value="C1.5:_HAD__Beta-PGM__Phosphata"/>
    <property type="match status" value="1"/>
</dbReference>
<organism evidence="5 6">
    <name type="scientific">Arenibacter nanhaiticus</name>
    <dbReference type="NCBI Taxonomy" id="558155"/>
    <lineage>
        <taxon>Bacteria</taxon>
        <taxon>Pseudomonadati</taxon>
        <taxon>Bacteroidota</taxon>
        <taxon>Flavobacteriia</taxon>
        <taxon>Flavobacteriales</taxon>
        <taxon>Flavobacteriaceae</taxon>
        <taxon>Arenibacter</taxon>
    </lineage>
</organism>
<dbReference type="GO" id="GO:0008967">
    <property type="term" value="F:phosphoglycolate phosphatase activity"/>
    <property type="evidence" value="ECO:0007669"/>
    <property type="project" value="UniProtKB-EC"/>
</dbReference>
<dbReference type="PANTHER" id="PTHR43434:SF1">
    <property type="entry name" value="PHOSPHOGLYCOLATE PHOSPHATASE"/>
    <property type="match status" value="1"/>
</dbReference>
<evidence type="ECO:0000313" key="6">
    <source>
        <dbReference type="Proteomes" id="UP000184231"/>
    </source>
</evidence>
<dbReference type="EMBL" id="FQYX01000001">
    <property type="protein sequence ID" value="SHI30583.1"/>
    <property type="molecule type" value="Genomic_DNA"/>
</dbReference>
<dbReference type="SUPFAM" id="SSF56784">
    <property type="entry name" value="HAD-like"/>
    <property type="match status" value="1"/>
</dbReference>
<dbReference type="AlphaFoldDB" id="A0A1M6A361"/>
<dbReference type="Pfam" id="PF13419">
    <property type="entry name" value="HAD_2"/>
    <property type="match status" value="1"/>
</dbReference>
<evidence type="ECO:0000256" key="2">
    <source>
        <dbReference type="ARBA" id="ARBA00004818"/>
    </source>
</evidence>
<dbReference type="InterPro" id="IPR050155">
    <property type="entry name" value="HAD-like_hydrolase_sf"/>
</dbReference>
<comment type="pathway">
    <text evidence="2">Organic acid metabolism; glycolate biosynthesis; glycolate from 2-phosphoglycolate: step 1/1.</text>
</comment>
<comment type="similarity">
    <text evidence="3">Belongs to the HAD-like hydrolase superfamily. CbbY/CbbZ/Gph/YieH family.</text>
</comment>
<dbReference type="InterPro" id="IPR036412">
    <property type="entry name" value="HAD-like_sf"/>
</dbReference>
<dbReference type="OrthoDB" id="9807630at2"/>
<evidence type="ECO:0000256" key="1">
    <source>
        <dbReference type="ARBA" id="ARBA00000830"/>
    </source>
</evidence>
<dbReference type="STRING" id="558155.SAMN04487911_10145"/>
<reference evidence="5 6" key="1">
    <citation type="submission" date="2016-11" db="EMBL/GenBank/DDBJ databases">
        <authorList>
            <person name="Jaros S."/>
            <person name="Januszkiewicz K."/>
            <person name="Wedrychowicz H."/>
        </authorList>
    </citation>
    <scope>NUCLEOTIDE SEQUENCE [LARGE SCALE GENOMIC DNA]</scope>
    <source>
        <strain evidence="5 6">CGMCC 1.8863</strain>
    </source>
</reference>
<dbReference type="SFLD" id="SFLDS00003">
    <property type="entry name" value="Haloacid_Dehalogenase"/>
    <property type="match status" value="1"/>
</dbReference>
<dbReference type="Gene3D" id="3.40.50.1000">
    <property type="entry name" value="HAD superfamily/HAD-like"/>
    <property type="match status" value="1"/>
</dbReference>
<dbReference type="RefSeq" id="WP_072762629.1">
    <property type="nucleotide sequence ID" value="NZ_FQYX01000001.1"/>
</dbReference>
<keyword evidence="6" id="KW-1185">Reference proteome</keyword>
<evidence type="ECO:0000313" key="5">
    <source>
        <dbReference type="EMBL" id="SHI30583.1"/>
    </source>
</evidence>
<dbReference type="GO" id="GO:0006281">
    <property type="term" value="P:DNA repair"/>
    <property type="evidence" value="ECO:0007669"/>
    <property type="project" value="TreeGrafter"/>
</dbReference>
<protein>
    <recommendedName>
        <fullName evidence="4">phosphoglycolate phosphatase</fullName>
        <ecNumber evidence="4">3.1.3.18</ecNumber>
    </recommendedName>
</protein>
<dbReference type="Proteomes" id="UP000184231">
    <property type="component" value="Unassembled WGS sequence"/>
</dbReference>
<dbReference type="InterPro" id="IPR041492">
    <property type="entry name" value="HAD_2"/>
</dbReference>
<sequence length="206" mass="23972">MLKNILWDFDGVILDSMEVRDFGFKEIFKGFKASDVKTLLEYHRLNGGLSRYVKIRYFFESILNQSITDTEVLEYATRFSDIMREELINPKNLIEDSVHFIKKNHTNFNFHIVSGSDQEELRFLCKELGLSDYFISIHGSPTPKNTLVKELLVKYDYNITESCLIGDSINDYEAARINDISFYGYNSISLKESGNKYIKSFDTFSI</sequence>
<evidence type="ECO:0000256" key="4">
    <source>
        <dbReference type="ARBA" id="ARBA00013078"/>
    </source>
</evidence>
<dbReference type="InterPro" id="IPR023214">
    <property type="entry name" value="HAD_sf"/>
</dbReference>
<accession>A0A1M6A361</accession>
<dbReference type="GO" id="GO:0005829">
    <property type="term" value="C:cytosol"/>
    <property type="evidence" value="ECO:0007669"/>
    <property type="project" value="TreeGrafter"/>
</dbReference>
<dbReference type="PANTHER" id="PTHR43434">
    <property type="entry name" value="PHOSPHOGLYCOLATE PHOSPHATASE"/>
    <property type="match status" value="1"/>
</dbReference>